<dbReference type="InterPro" id="IPR041464">
    <property type="entry name" value="TubC_N"/>
</dbReference>
<dbReference type="EMBL" id="LXQD01000287">
    <property type="protein sequence ID" value="RCJ29616.1"/>
    <property type="molecule type" value="Genomic_DNA"/>
</dbReference>
<proteinExistence type="predicted"/>
<sequence>MNVSEIVENLTQQGVQLWADDGKLKINSPKGLLTPELRTELAERKTEILSFLQTSNETTSNRSASNTQDLSLQTIGRLIGGYCRKVTGFIPPVIEPKVMAQKLKVTFKPLPNGYKEDTILQFREQLEAKLRDNEVQILPWEEATKEFNYEIKIPFINWKKNITTRVVKASVNALFYVEKSPSLLDRVKIFVVEIFYRIYSVMILKNRQISASKIMQLISWSEENIQPLEDPTNTQAIALTQLNQKFIDPKIPYQQKIPIGINTLIKTFSEIVIGISSTKISILNMNLSDSVFPVESIDEFVRKSLIPKIYVPIQPLPLSRFEVGEYEPQMSIYAKQLVRLGQELTSTNLLPSGFKFNDAIKRKSHRDIVDWMANGRTGVSYGFVAYAEPPQYIGAVEISESEWESLFSIEGFSPDELRQNEISRRYIKTKIGEKHVFKQLPDIWLISSRSGSNKTNLNIETDVLRIGLQDRLLLELPKGIDPVVGDIKPSYDIYVMVAIALGAALYAPELIKNGMPMVHFHGYPSIQWFEANNEYCTGVHNPSVPCGTYESGVFNFLGIHKLVNKYGSNIALASLIEPDHGTNIIASDLEYLLARIKTGVEQGQIELGGKHFPSLKVGIEDWR</sequence>
<protein>
    <submittedName>
        <fullName evidence="2">Non-ribosomal peptide synthase</fullName>
    </submittedName>
</protein>
<dbReference type="Pfam" id="PF18563">
    <property type="entry name" value="TubC_N"/>
    <property type="match status" value="1"/>
</dbReference>
<evidence type="ECO:0000313" key="3">
    <source>
        <dbReference type="Proteomes" id="UP000252107"/>
    </source>
</evidence>
<comment type="caution">
    <text evidence="2">The sequence shown here is derived from an EMBL/GenBank/DDBJ whole genome shotgun (WGS) entry which is preliminary data.</text>
</comment>
<organism evidence="2 3">
    <name type="scientific">Nostoc minutum NIES-26</name>
    <dbReference type="NCBI Taxonomy" id="1844469"/>
    <lineage>
        <taxon>Bacteria</taxon>
        <taxon>Bacillati</taxon>
        <taxon>Cyanobacteriota</taxon>
        <taxon>Cyanophyceae</taxon>
        <taxon>Nostocales</taxon>
        <taxon>Nostocaceae</taxon>
        <taxon>Nostoc</taxon>
    </lineage>
</organism>
<evidence type="ECO:0000313" key="2">
    <source>
        <dbReference type="EMBL" id="RCJ29616.1"/>
    </source>
</evidence>
<keyword evidence="3" id="KW-1185">Reference proteome</keyword>
<dbReference type="AlphaFoldDB" id="A0A367QZF4"/>
<name>A0A367QZF4_9NOSO</name>
<dbReference type="Proteomes" id="UP000252107">
    <property type="component" value="Unassembled WGS sequence"/>
</dbReference>
<gene>
    <name evidence="2" type="ORF">A6770_21935</name>
</gene>
<feature type="domain" description="TubC N-terminal docking" evidence="1">
    <location>
        <begin position="3"/>
        <end position="53"/>
    </location>
</feature>
<dbReference type="Gene3D" id="1.10.10.1830">
    <property type="entry name" value="Non-ribosomal peptide synthase, adenylation domain"/>
    <property type="match status" value="1"/>
</dbReference>
<accession>A0A367QZF4</accession>
<reference evidence="2" key="1">
    <citation type="submission" date="2016-04" db="EMBL/GenBank/DDBJ databases">
        <authorList>
            <person name="Tabuchi Yagui T.R."/>
        </authorList>
    </citation>
    <scope>NUCLEOTIDE SEQUENCE [LARGE SCALE GENOMIC DNA]</scope>
    <source>
        <strain evidence="2">NIES-26</strain>
    </source>
</reference>
<evidence type="ECO:0000259" key="1">
    <source>
        <dbReference type="Pfam" id="PF18563"/>
    </source>
</evidence>
<dbReference type="InterPro" id="IPR044894">
    <property type="entry name" value="TubC_N_sf"/>
</dbReference>